<name>A0A6J6C899_9ZZZZ</name>
<gene>
    <name evidence="2" type="ORF">UFOPK1440_00820</name>
</gene>
<keyword evidence="1" id="KW-1133">Transmembrane helix</keyword>
<proteinExistence type="predicted"/>
<feature type="transmembrane region" description="Helical" evidence="1">
    <location>
        <begin position="229"/>
        <end position="255"/>
    </location>
</feature>
<feature type="transmembrane region" description="Helical" evidence="1">
    <location>
        <begin position="199"/>
        <end position="217"/>
    </location>
</feature>
<protein>
    <submittedName>
        <fullName evidence="2">Unannotated protein</fullName>
    </submittedName>
</protein>
<sequence>MSSSWSVASANLTSVAVLIFILGFIGAKLKSELKLPESVYQMISLYLLFGIGLKGGHSLKSVTPESFFKPALASIFLGILIPIVAFYSLKFIRNINDMDRGAIAAHYGSTSLVTFSAALLYLESNVIEVEGFMTAILTLLEIPGLIVGIYIGSRRKGERVEWAHTLREVITGKTVLLLVGGLAIGAVTSVSGYLKVSPFFIDLQGGFLVLFLLHLGYQAGSNWNEVRKVGPKMIGFGIIFPIVSGAIGVAVGLAVDLSIGGATVLGVLCASGSYIAAPAAVAIGLPKANASLALMSSIGVTFPFNLIFGIPLYLEMARLYSAYL</sequence>
<accession>A0A6J6C899</accession>
<feature type="transmembrane region" description="Helical" evidence="1">
    <location>
        <begin position="292"/>
        <end position="314"/>
    </location>
</feature>
<feature type="transmembrane region" description="Helical" evidence="1">
    <location>
        <begin position="101"/>
        <end position="122"/>
    </location>
</feature>
<feature type="transmembrane region" description="Helical" evidence="1">
    <location>
        <begin position="134"/>
        <end position="153"/>
    </location>
</feature>
<organism evidence="2">
    <name type="scientific">freshwater metagenome</name>
    <dbReference type="NCBI Taxonomy" id="449393"/>
    <lineage>
        <taxon>unclassified sequences</taxon>
        <taxon>metagenomes</taxon>
        <taxon>ecological metagenomes</taxon>
    </lineage>
</organism>
<reference evidence="2" key="1">
    <citation type="submission" date="2020-05" db="EMBL/GenBank/DDBJ databases">
        <authorList>
            <person name="Chiriac C."/>
            <person name="Salcher M."/>
            <person name="Ghai R."/>
            <person name="Kavagutti S V."/>
        </authorList>
    </citation>
    <scope>NUCLEOTIDE SEQUENCE</scope>
</reference>
<feature type="transmembrane region" description="Helical" evidence="1">
    <location>
        <begin position="174"/>
        <end position="193"/>
    </location>
</feature>
<keyword evidence="1" id="KW-0472">Membrane</keyword>
<dbReference type="PANTHER" id="PTHR40400">
    <property type="entry name" value="SLR1512 PROTEIN"/>
    <property type="match status" value="1"/>
</dbReference>
<feature type="transmembrane region" description="Helical" evidence="1">
    <location>
        <begin position="6"/>
        <end position="27"/>
    </location>
</feature>
<evidence type="ECO:0000256" key="1">
    <source>
        <dbReference type="SAM" id="Phobius"/>
    </source>
</evidence>
<dbReference type="EMBL" id="CAEZSP010000042">
    <property type="protein sequence ID" value="CAB4546458.1"/>
    <property type="molecule type" value="Genomic_DNA"/>
</dbReference>
<feature type="transmembrane region" description="Helical" evidence="1">
    <location>
        <begin position="261"/>
        <end position="285"/>
    </location>
</feature>
<dbReference type="AlphaFoldDB" id="A0A6J6C899"/>
<feature type="transmembrane region" description="Helical" evidence="1">
    <location>
        <begin position="71"/>
        <end position="89"/>
    </location>
</feature>
<keyword evidence="1" id="KW-0812">Transmembrane</keyword>
<evidence type="ECO:0000313" key="2">
    <source>
        <dbReference type="EMBL" id="CAB4546458.1"/>
    </source>
</evidence>
<dbReference type="InterPro" id="IPR010293">
    <property type="entry name" value="Sbt_1"/>
</dbReference>
<dbReference type="Pfam" id="PF05982">
    <property type="entry name" value="Sbt_1"/>
    <property type="match status" value="1"/>
</dbReference>
<dbReference type="PANTHER" id="PTHR40400:SF1">
    <property type="entry name" value="SLR1512 PROTEIN"/>
    <property type="match status" value="1"/>
</dbReference>